<evidence type="ECO:0000313" key="1">
    <source>
        <dbReference type="EMBL" id="ADB16243.1"/>
    </source>
</evidence>
<dbReference type="HOGENOM" id="CLU_3064603_0_0_0"/>
<evidence type="ECO:0000313" key="2">
    <source>
        <dbReference type="Proteomes" id="UP000001887"/>
    </source>
</evidence>
<name>D2QXQ8_PIRSD</name>
<organism evidence="1 2">
    <name type="scientific">Pirellula staleyi (strain ATCC 27377 / DSM 6068 / ICPB 4128)</name>
    <name type="common">Pirella staleyi</name>
    <dbReference type="NCBI Taxonomy" id="530564"/>
    <lineage>
        <taxon>Bacteria</taxon>
        <taxon>Pseudomonadati</taxon>
        <taxon>Planctomycetota</taxon>
        <taxon>Planctomycetia</taxon>
        <taxon>Pirellulales</taxon>
        <taxon>Pirellulaceae</taxon>
        <taxon>Pirellula</taxon>
    </lineage>
</organism>
<proteinExistence type="predicted"/>
<gene>
    <name evidence="1" type="ordered locus">Psta_1568</name>
</gene>
<dbReference type="KEGG" id="psl:Psta_1568"/>
<dbReference type="AlphaFoldDB" id="D2QXQ8"/>
<protein>
    <submittedName>
        <fullName evidence="1">Uncharacterized protein</fullName>
    </submittedName>
</protein>
<sequence>MVNSCRRLVTGGFGELLYPHIKCAKPVADVSCENASNAIKIDVKGLAPSKKVC</sequence>
<accession>D2QXQ8</accession>
<dbReference type="Proteomes" id="UP000001887">
    <property type="component" value="Chromosome"/>
</dbReference>
<reference evidence="1 2" key="1">
    <citation type="journal article" date="2009" name="Stand. Genomic Sci.">
        <title>Complete genome sequence of Pirellula staleyi type strain (ATCC 27377).</title>
        <authorList>
            <person name="Clum A."/>
            <person name="Tindall B.J."/>
            <person name="Sikorski J."/>
            <person name="Ivanova N."/>
            <person name="Mavrommatis K."/>
            <person name="Lucas S."/>
            <person name="Glavina del Rio T."/>
            <person name="Nolan M."/>
            <person name="Chen F."/>
            <person name="Tice H."/>
            <person name="Pitluck S."/>
            <person name="Cheng J.F."/>
            <person name="Chertkov O."/>
            <person name="Brettin T."/>
            <person name="Han C."/>
            <person name="Detter J.C."/>
            <person name="Kuske C."/>
            <person name="Bruce D."/>
            <person name="Goodwin L."/>
            <person name="Ovchinikova G."/>
            <person name="Pati A."/>
            <person name="Mikhailova N."/>
            <person name="Chen A."/>
            <person name="Palaniappan K."/>
            <person name="Land M."/>
            <person name="Hauser L."/>
            <person name="Chang Y.J."/>
            <person name="Jeffries C.D."/>
            <person name="Chain P."/>
            <person name="Rohde M."/>
            <person name="Goker M."/>
            <person name="Bristow J."/>
            <person name="Eisen J.A."/>
            <person name="Markowitz V."/>
            <person name="Hugenholtz P."/>
            <person name="Kyrpides N.C."/>
            <person name="Klenk H.P."/>
            <person name="Lapidus A."/>
        </authorList>
    </citation>
    <scope>NUCLEOTIDE SEQUENCE [LARGE SCALE GENOMIC DNA]</scope>
    <source>
        <strain evidence="2">ATCC 27377 / DSM 6068 / ICPB 4128</strain>
    </source>
</reference>
<dbReference type="EMBL" id="CP001848">
    <property type="protein sequence ID" value="ADB16243.1"/>
    <property type="molecule type" value="Genomic_DNA"/>
</dbReference>
<keyword evidence="2" id="KW-1185">Reference proteome</keyword>